<sequence length="399" mass="42511">MKYWQFLLLSLLTLSLFTAAAKPVAAWPGEGLWDWISCGANVNCTIRSVATSSINYVGYATLHEDLDSPNLDNVIAALQKGTWNEGLAAGAAKIGGLAYVSPPATLKNYFQTEFANNILNNPVQAVTGDEFLDPVRVAWKGIRNIAYGLFTIVMVSLGLGIIFQQQLPTRTVVTFTYALPKILFGLVLITFSYPIVALFYDLGITFMSAVVARLFATNIFQVVQLAGENLASSFSGSLLAVLGYFLSALGVAIPDPFSAVLIAGIGLLVFLVVVGFIVVKLASAAAWLFIYTIFSPLIFLFGTLPGQEGSITDFFKQISAKVLVFPAMLFMIALAGFVAVAGSQGAQGAITSTLPGEYQDFALGRQAGIIAPLISITMLAATISIPGMIEKAFGLGRKK</sequence>
<feature type="chain" id="PRO_5002540267" description="TrbL/VirB6 plasmid conjugal transfer protein" evidence="2">
    <location>
        <begin position="22"/>
        <end position="399"/>
    </location>
</feature>
<evidence type="ECO:0000313" key="4">
    <source>
        <dbReference type="Proteomes" id="UP000034119"/>
    </source>
</evidence>
<accession>A0A0G1VI79</accession>
<feature type="transmembrane region" description="Helical" evidence="1">
    <location>
        <begin position="286"/>
        <end position="304"/>
    </location>
</feature>
<evidence type="ECO:0000313" key="3">
    <source>
        <dbReference type="EMBL" id="KKW06131.1"/>
    </source>
</evidence>
<keyword evidence="1" id="KW-0472">Membrane</keyword>
<dbReference type="EMBL" id="LCPW01000003">
    <property type="protein sequence ID" value="KKW06131.1"/>
    <property type="molecule type" value="Genomic_DNA"/>
</dbReference>
<feature type="transmembrane region" description="Helical" evidence="1">
    <location>
        <begin position="175"/>
        <end position="196"/>
    </location>
</feature>
<evidence type="ECO:0000256" key="1">
    <source>
        <dbReference type="SAM" id="Phobius"/>
    </source>
</evidence>
<reference evidence="3 4" key="1">
    <citation type="journal article" date="2015" name="Nature">
        <title>rRNA introns, odd ribosomes, and small enigmatic genomes across a large radiation of phyla.</title>
        <authorList>
            <person name="Brown C.T."/>
            <person name="Hug L.A."/>
            <person name="Thomas B.C."/>
            <person name="Sharon I."/>
            <person name="Castelle C.J."/>
            <person name="Singh A."/>
            <person name="Wilkins M.J."/>
            <person name="Williams K.H."/>
            <person name="Banfield J.F."/>
        </authorList>
    </citation>
    <scope>NUCLEOTIDE SEQUENCE [LARGE SCALE GENOMIC DNA]</scope>
</reference>
<evidence type="ECO:0000256" key="2">
    <source>
        <dbReference type="SAM" id="SignalP"/>
    </source>
</evidence>
<keyword evidence="2" id="KW-0732">Signal</keyword>
<feature type="transmembrane region" description="Helical" evidence="1">
    <location>
        <begin position="259"/>
        <end position="279"/>
    </location>
</feature>
<dbReference type="AlphaFoldDB" id="A0A0G1VI79"/>
<feature type="signal peptide" evidence="2">
    <location>
        <begin position="1"/>
        <end position="21"/>
    </location>
</feature>
<feature type="transmembrane region" description="Helical" evidence="1">
    <location>
        <begin position="145"/>
        <end position="163"/>
    </location>
</feature>
<comment type="caution">
    <text evidence="3">The sequence shown here is derived from an EMBL/GenBank/DDBJ whole genome shotgun (WGS) entry which is preliminary data.</text>
</comment>
<keyword evidence="1" id="KW-0812">Transmembrane</keyword>
<protein>
    <recommendedName>
        <fullName evidence="5">TrbL/VirB6 plasmid conjugal transfer protein</fullName>
    </recommendedName>
</protein>
<name>A0A0G1VI79_9BACT</name>
<proteinExistence type="predicted"/>
<organism evidence="3 4">
    <name type="scientific">candidate division CPR1 bacterium GW2011_GWC1_49_13</name>
    <dbReference type="NCBI Taxonomy" id="1618342"/>
    <lineage>
        <taxon>Bacteria</taxon>
        <taxon>candidate division CPR1</taxon>
    </lineage>
</organism>
<dbReference type="Proteomes" id="UP000034119">
    <property type="component" value="Unassembled WGS sequence"/>
</dbReference>
<feature type="transmembrane region" description="Helical" evidence="1">
    <location>
        <begin position="324"/>
        <end position="346"/>
    </location>
</feature>
<feature type="transmembrane region" description="Helical" evidence="1">
    <location>
        <begin position="230"/>
        <end position="253"/>
    </location>
</feature>
<evidence type="ECO:0008006" key="5">
    <source>
        <dbReference type="Google" id="ProtNLM"/>
    </source>
</evidence>
<keyword evidence="1" id="KW-1133">Transmembrane helix</keyword>
<gene>
    <name evidence="3" type="ORF">UY40_C0003G0020</name>
</gene>
<feature type="transmembrane region" description="Helical" evidence="1">
    <location>
        <begin position="367"/>
        <end position="389"/>
    </location>
</feature>